<name>A0ABD1N0D5_9FABA</name>
<keyword evidence="9 16" id="KW-0106">Calcium</keyword>
<keyword evidence="6" id="KW-0575">Peroxidase</keyword>
<comment type="caution">
    <text evidence="22">The sequence shown here is derived from an EMBL/GenBank/DDBJ whole genome shotgun (WGS) entry which is preliminary data.</text>
</comment>
<evidence type="ECO:0000256" key="3">
    <source>
        <dbReference type="ARBA" id="ARBA00002322"/>
    </source>
</evidence>
<sequence>MGVMRVVAWFAIFVMHAGFSVSNAELSSTFYNETCPLLYDTVYAVIYDASLTDSRIGASLIRLHFHDCFVQGCDGSILLNNTATIESEQDAGPNNNSIRGLDVVNNIKTAVENICPATVSCADILAIAAEVGSVLSEWRMPIGLISDTRHDASPSSSAGPRSRRSAAKAAARFIPAPGSGSRSICRCGCSLCSHNTCNRNDRSHSRNHDRNRNLKPWNYNYSNKAVNSEISPQATKTSLVELGGGLRGFFQAQFEGGGPSWSVPLGRRDSLTANITLANLNLPAPSSTLDELIDSFTAQDLNTTDLVALSGAHTFGRAHCSTFDDRLYDFNGTGSADPTLNTTYLEILSEICPQNATVDNLTNLDLITPDEFDNKYYSNLQNLNGLLQSDQELFSTSGADTVDLVNSFSSDQSVFFANFIVSMIKMGNIGVLEGDEGEIRLECNFVNGDSSGLAGVASNHPKDKLVAKSK</sequence>
<evidence type="ECO:0000256" key="8">
    <source>
        <dbReference type="ARBA" id="ARBA00022723"/>
    </source>
</evidence>
<dbReference type="Gene3D" id="1.10.420.10">
    <property type="entry name" value="Peroxidase, domain 2"/>
    <property type="match status" value="1"/>
</dbReference>
<evidence type="ECO:0000256" key="17">
    <source>
        <dbReference type="PIRSR" id="PIRSR600823-4"/>
    </source>
</evidence>
<organism evidence="22 23">
    <name type="scientific">Flemingia macrophylla</name>
    <dbReference type="NCBI Taxonomy" id="520843"/>
    <lineage>
        <taxon>Eukaryota</taxon>
        <taxon>Viridiplantae</taxon>
        <taxon>Streptophyta</taxon>
        <taxon>Embryophyta</taxon>
        <taxon>Tracheophyta</taxon>
        <taxon>Spermatophyta</taxon>
        <taxon>Magnoliopsida</taxon>
        <taxon>eudicotyledons</taxon>
        <taxon>Gunneridae</taxon>
        <taxon>Pentapetalae</taxon>
        <taxon>rosids</taxon>
        <taxon>fabids</taxon>
        <taxon>Fabales</taxon>
        <taxon>Fabaceae</taxon>
        <taxon>Papilionoideae</taxon>
        <taxon>50 kb inversion clade</taxon>
        <taxon>NPAAA clade</taxon>
        <taxon>indigoferoid/millettioid clade</taxon>
        <taxon>Phaseoleae</taxon>
        <taxon>Flemingia</taxon>
    </lineage>
</organism>
<evidence type="ECO:0000256" key="15">
    <source>
        <dbReference type="PIRSR" id="PIRSR600823-1"/>
    </source>
</evidence>
<feature type="domain" description="Plant heme peroxidase family profile" evidence="21">
    <location>
        <begin position="25"/>
        <end position="447"/>
    </location>
</feature>
<dbReference type="InterPro" id="IPR000823">
    <property type="entry name" value="Peroxidase_pln"/>
</dbReference>
<dbReference type="EC" id="1.11.1.7" evidence="5"/>
<keyword evidence="14" id="KW-0376">Hydrogen peroxide</keyword>
<feature type="signal peptide" evidence="20">
    <location>
        <begin position="1"/>
        <end position="24"/>
    </location>
</feature>
<comment type="cofactor">
    <cofactor evidence="2">
        <name>heme b</name>
        <dbReference type="ChEBI" id="CHEBI:60344"/>
    </cofactor>
</comment>
<dbReference type="Gene3D" id="1.10.520.10">
    <property type="match status" value="2"/>
</dbReference>
<dbReference type="GO" id="GO:0046872">
    <property type="term" value="F:metal ion binding"/>
    <property type="evidence" value="ECO:0007669"/>
    <property type="project" value="UniProtKB-KW"/>
</dbReference>
<evidence type="ECO:0000256" key="13">
    <source>
        <dbReference type="ARBA" id="ARBA00023180"/>
    </source>
</evidence>
<dbReference type="InterPro" id="IPR019793">
    <property type="entry name" value="Peroxidases_heam-ligand_BS"/>
</dbReference>
<evidence type="ECO:0000256" key="9">
    <source>
        <dbReference type="ARBA" id="ARBA00022837"/>
    </source>
</evidence>
<keyword evidence="11" id="KW-0408">Iron</keyword>
<feature type="binding site" evidence="16">
    <location>
        <position position="67"/>
    </location>
    <ligand>
        <name>Ca(2+)</name>
        <dbReference type="ChEBI" id="CHEBI:29108"/>
        <label>1</label>
    </ligand>
</feature>
<dbReference type="PROSITE" id="PS00436">
    <property type="entry name" value="PEROXIDASE_2"/>
    <property type="match status" value="1"/>
</dbReference>
<dbReference type="PROSITE" id="PS00435">
    <property type="entry name" value="PEROXIDASE_1"/>
    <property type="match status" value="1"/>
</dbReference>
<dbReference type="InterPro" id="IPR010255">
    <property type="entry name" value="Haem_peroxidase_sf"/>
</dbReference>
<keyword evidence="13" id="KW-0325">Glycoprotein</keyword>
<feature type="disulfide bond" evidence="18">
    <location>
        <begin position="68"/>
        <end position="73"/>
    </location>
</feature>
<dbReference type="GO" id="GO:0042744">
    <property type="term" value="P:hydrogen peroxide catabolic process"/>
    <property type="evidence" value="ECO:0007669"/>
    <property type="project" value="UniProtKB-KW"/>
</dbReference>
<evidence type="ECO:0000256" key="6">
    <source>
        <dbReference type="ARBA" id="ARBA00022559"/>
    </source>
</evidence>
<dbReference type="Pfam" id="PF00141">
    <property type="entry name" value="peroxidase"/>
    <property type="match status" value="2"/>
</dbReference>
<evidence type="ECO:0000256" key="12">
    <source>
        <dbReference type="ARBA" id="ARBA00023157"/>
    </source>
</evidence>
<dbReference type="InterPro" id="IPR033905">
    <property type="entry name" value="Secretory_peroxidase"/>
</dbReference>
<dbReference type="InterPro" id="IPR019794">
    <property type="entry name" value="Peroxidases_AS"/>
</dbReference>
<protein>
    <recommendedName>
        <fullName evidence="5">peroxidase</fullName>
        <ecNumber evidence="5">1.11.1.7</ecNumber>
    </recommendedName>
</protein>
<feature type="disulfide bond" evidence="18">
    <location>
        <begin position="35"/>
        <end position="115"/>
    </location>
</feature>
<keyword evidence="7" id="KW-0349">Heme</keyword>
<keyword evidence="10" id="KW-0560">Oxidoreductase</keyword>
<evidence type="ECO:0000256" key="20">
    <source>
        <dbReference type="SAM" id="SignalP"/>
    </source>
</evidence>
<dbReference type="EMBL" id="JBGMDY010000003">
    <property type="protein sequence ID" value="KAL2341519.1"/>
    <property type="molecule type" value="Genomic_DNA"/>
</dbReference>
<dbReference type="GO" id="GO:0140825">
    <property type="term" value="F:lactoperoxidase activity"/>
    <property type="evidence" value="ECO:0007669"/>
    <property type="project" value="UniProtKB-EC"/>
</dbReference>
<dbReference type="FunFam" id="1.10.420.10:FF:000001">
    <property type="entry name" value="Peroxidase"/>
    <property type="match status" value="1"/>
</dbReference>
<feature type="chain" id="PRO_5044848550" description="peroxidase" evidence="20">
    <location>
        <begin position="25"/>
        <end position="470"/>
    </location>
</feature>
<feature type="site" description="Transition state stabilizer" evidence="17">
    <location>
        <position position="62"/>
    </location>
</feature>
<evidence type="ECO:0000256" key="19">
    <source>
        <dbReference type="SAM" id="MobiDB-lite"/>
    </source>
</evidence>
<comment type="function">
    <text evidence="3">Removal of H(2)O(2), oxidation of toxic reductants, biosynthesis and degradation of lignin, suberization, auxin catabolism, response to environmental stresses such as wounding, pathogen attack and oxidative stress. These functions might be dependent on each isozyme/isoform in each plant tissue.</text>
</comment>
<comment type="cofactor">
    <cofactor evidence="16">
        <name>Ca(2+)</name>
        <dbReference type="ChEBI" id="CHEBI:29108"/>
    </cofactor>
    <text evidence="16">Binds 2 calcium ions per subunit.</text>
</comment>
<evidence type="ECO:0000256" key="2">
    <source>
        <dbReference type="ARBA" id="ARBA00001970"/>
    </source>
</evidence>
<keyword evidence="12 18" id="KW-1015">Disulfide bond</keyword>
<evidence type="ECO:0000256" key="4">
    <source>
        <dbReference type="ARBA" id="ARBA00006873"/>
    </source>
</evidence>
<evidence type="ECO:0000256" key="11">
    <source>
        <dbReference type="ARBA" id="ARBA00023004"/>
    </source>
</evidence>
<comment type="similarity">
    <text evidence="4">Belongs to the peroxidase family. Ascorbate peroxidase subfamily.</text>
</comment>
<feature type="binding site" evidence="16">
    <location>
        <position position="76"/>
    </location>
    <ligand>
        <name>Ca(2+)</name>
        <dbReference type="ChEBI" id="CHEBI:29108"/>
        <label>1</label>
    </ligand>
</feature>
<dbReference type="SUPFAM" id="SSF48113">
    <property type="entry name" value="Heme-dependent peroxidases"/>
    <property type="match status" value="2"/>
</dbReference>
<feature type="binding site" evidence="16">
    <location>
        <position position="70"/>
    </location>
    <ligand>
        <name>Ca(2+)</name>
        <dbReference type="ChEBI" id="CHEBI:29108"/>
        <label>1</label>
    </ligand>
</feature>
<dbReference type="InterPro" id="IPR002016">
    <property type="entry name" value="Haem_peroxidase"/>
</dbReference>
<dbReference type="PRINTS" id="PR00458">
    <property type="entry name" value="PEROXIDASE"/>
</dbReference>
<evidence type="ECO:0000256" key="18">
    <source>
        <dbReference type="PIRSR" id="PIRSR600823-5"/>
    </source>
</evidence>
<gene>
    <name evidence="22" type="ORF">Fmac_009459</name>
</gene>
<proteinExistence type="inferred from homology"/>
<reference evidence="22 23" key="1">
    <citation type="submission" date="2024-08" db="EMBL/GenBank/DDBJ databases">
        <title>Insights into the chromosomal genome structure of Flemingia macrophylla.</title>
        <authorList>
            <person name="Ding Y."/>
            <person name="Zhao Y."/>
            <person name="Bi W."/>
            <person name="Wu M."/>
            <person name="Zhao G."/>
            <person name="Gong Y."/>
            <person name="Li W."/>
            <person name="Zhang P."/>
        </authorList>
    </citation>
    <scope>NUCLEOTIDE SEQUENCE [LARGE SCALE GENOMIC DNA]</scope>
    <source>
        <strain evidence="22">DYQJB</strain>
        <tissue evidence="22">Leaf</tissue>
    </source>
</reference>
<evidence type="ECO:0000256" key="16">
    <source>
        <dbReference type="PIRSR" id="PIRSR600823-3"/>
    </source>
</evidence>
<evidence type="ECO:0000256" key="14">
    <source>
        <dbReference type="ARBA" id="ARBA00023324"/>
    </source>
</evidence>
<evidence type="ECO:0000256" key="5">
    <source>
        <dbReference type="ARBA" id="ARBA00012313"/>
    </source>
</evidence>
<dbReference type="PRINTS" id="PR00461">
    <property type="entry name" value="PLPEROXIDASE"/>
</dbReference>
<evidence type="ECO:0000259" key="21">
    <source>
        <dbReference type="PROSITE" id="PS50873"/>
    </source>
</evidence>
<feature type="binding site" evidence="16">
    <location>
        <position position="72"/>
    </location>
    <ligand>
        <name>Ca(2+)</name>
        <dbReference type="ChEBI" id="CHEBI:29108"/>
        <label>1</label>
    </ligand>
</feature>
<keyword evidence="20" id="KW-0732">Signal</keyword>
<feature type="region of interest" description="Disordered" evidence="19">
    <location>
        <begin position="149"/>
        <end position="170"/>
    </location>
</feature>
<feature type="binding site" evidence="16">
    <location>
        <position position="74"/>
    </location>
    <ligand>
        <name>Ca(2+)</name>
        <dbReference type="ChEBI" id="CHEBI:29108"/>
        <label>1</label>
    </ligand>
</feature>
<keyword evidence="8 16" id="KW-0479">Metal-binding</keyword>
<evidence type="ECO:0000313" key="23">
    <source>
        <dbReference type="Proteomes" id="UP001603857"/>
    </source>
</evidence>
<dbReference type="Proteomes" id="UP001603857">
    <property type="component" value="Unassembled WGS sequence"/>
</dbReference>
<accession>A0ABD1N0D5</accession>
<feature type="active site" description="Proton acceptor" evidence="15">
    <location>
        <position position="66"/>
    </location>
</feature>
<evidence type="ECO:0000256" key="7">
    <source>
        <dbReference type="ARBA" id="ARBA00022617"/>
    </source>
</evidence>
<dbReference type="PROSITE" id="PS50873">
    <property type="entry name" value="PEROXIDASE_4"/>
    <property type="match status" value="1"/>
</dbReference>
<feature type="binding site" evidence="16">
    <location>
        <position position="88"/>
    </location>
    <ligand>
        <name>Ca(2+)</name>
        <dbReference type="ChEBI" id="CHEBI:29108"/>
        <label>1</label>
    </ligand>
</feature>
<dbReference type="AlphaFoldDB" id="A0ABD1N0D5"/>
<dbReference type="PANTHER" id="PTHR31388:SF270">
    <property type="entry name" value="PEROXIDASE 22-RELATED"/>
    <property type="match status" value="1"/>
</dbReference>
<evidence type="ECO:0000313" key="22">
    <source>
        <dbReference type="EMBL" id="KAL2341519.1"/>
    </source>
</evidence>
<dbReference type="CDD" id="cd00693">
    <property type="entry name" value="secretory_peroxidase"/>
    <property type="match status" value="1"/>
</dbReference>
<comment type="catalytic activity">
    <reaction evidence="1">
        <text>2 a phenolic donor + H2O2 = 2 a phenolic radical donor + 2 H2O</text>
        <dbReference type="Rhea" id="RHEA:56136"/>
        <dbReference type="ChEBI" id="CHEBI:15377"/>
        <dbReference type="ChEBI" id="CHEBI:16240"/>
        <dbReference type="ChEBI" id="CHEBI:139520"/>
        <dbReference type="ChEBI" id="CHEBI:139521"/>
        <dbReference type="EC" id="1.11.1.7"/>
    </reaction>
</comment>
<keyword evidence="23" id="KW-1185">Reference proteome</keyword>
<evidence type="ECO:0000256" key="1">
    <source>
        <dbReference type="ARBA" id="ARBA00000189"/>
    </source>
</evidence>
<evidence type="ECO:0000256" key="10">
    <source>
        <dbReference type="ARBA" id="ARBA00023002"/>
    </source>
</evidence>
<dbReference type="PANTHER" id="PTHR31388">
    <property type="entry name" value="PEROXIDASE 72-RELATED"/>
    <property type="match status" value="1"/>
</dbReference>